<keyword evidence="3" id="KW-1185">Reference proteome</keyword>
<proteinExistence type="predicted"/>
<protein>
    <submittedName>
        <fullName evidence="2">AAA ATPase domain-containing protein</fullName>
    </submittedName>
</protein>
<feature type="domain" description="Endonuclease GajA/Old nuclease/RecF-like AAA" evidence="1">
    <location>
        <begin position="1"/>
        <end position="379"/>
    </location>
</feature>
<evidence type="ECO:0000313" key="2">
    <source>
        <dbReference type="EMBL" id="SIT01703.1"/>
    </source>
</evidence>
<organism evidence="2 3">
    <name type="scientific">Kaistella chaponensis</name>
    <dbReference type="NCBI Taxonomy" id="713588"/>
    <lineage>
        <taxon>Bacteria</taxon>
        <taxon>Pseudomonadati</taxon>
        <taxon>Bacteroidota</taxon>
        <taxon>Flavobacteriia</taxon>
        <taxon>Flavobacteriales</taxon>
        <taxon>Weeksellaceae</taxon>
        <taxon>Chryseobacterium group</taxon>
        <taxon>Kaistella</taxon>
    </lineage>
</organism>
<evidence type="ECO:0000259" key="1">
    <source>
        <dbReference type="Pfam" id="PF13175"/>
    </source>
</evidence>
<dbReference type="PANTHER" id="PTHR43581:SF4">
    <property type="entry name" value="ATP_GTP PHOSPHATASE"/>
    <property type="match status" value="1"/>
</dbReference>
<dbReference type="PANTHER" id="PTHR43581">
    <property type="entry name" value="ATP/GTP PHOSPHATASE"/>
    <property type="match status" value="1"/>
</dbReference>
<evidence type="ECO:0000313" key="3">
    <source>
        <dbReference type="Proteomes" id="UP000185839"/>
    </source>
</evidence>
<dbReference type="Pfam" id="PF13175">
    <property type="entry name" value="AAA_15"/>
    <property type="match status" value="1"/>
</dbReference>
<dbReference type="SUPFAM" id="SSF52540">
    <property type="entry name" value="P-loop containing nucleoside triphosphate hydrolases"/>
    <property type="match status" value="1"/>
</dbReference>
<name>A0A1N7NTL1_9FLAO</name>
<dbReference type="InterPro" id="IPR051396">
    <property type="entry name" value="Bact_Antivir_Def_Nuclease"/>
</dbReference>
<reference evidence="3" key="1">
    <citation type="submission" date="2017-01" db="EMBL/GenBank/DDBJ databases">
        <authorList>
            <person name="Varghese N."/>
            <person name="Submissions S."/>
        </authorList>
    </citation>
    <scope>NUCLEOTIDE SEQUENCE [LARGE SCALE GENOMIC DNA]</scope>
    <source>
        <strain evidence="3">DSM 23145</strain>
    </source>
</reference>
<dbReference type="InterPro" id="IPR041685">
    <property type="entry name" value="AAA_GajA/Old/RecF-like"/>
</dbReference>
<dbReference type="STRING" id="713588.SAMN05421789_11728"/>
<dbReference type="RefSeq" id="WP_076388424.1">
    <property type="nucleotide sequence ID" value="NZ_FTOI01000017.1"/>
</dbReference>
<accession>A0A1N7NTL1</accession>
<dbReference type="Proteomes" id="UP000185839">
    <property type="component" value="Unassembled WGS sequence"/>
</dbReference>
<dbReference type="EMBL" id="FTOI01000017">
    <property type="protein sequence ID" value="SIT01703.1"/>
    <property type="molecule type" value="Genomic_DNA"/>
</dbReference>
<dbReference type="AlphaFoldDB" id="A0A1N7NTL1"/>
<dbReference type="Gene3D" id="3.40.50.300">
    <property type="entry name" value="P-loop containing nucleotide triphosphate hydrolases"/>
    <property type="match status" value="1"/>
</dbReference>
<dbReference type="InterPro" id="IPR027417">
    <property type="entry name" value="P-loop_NTPase"/>
</dbReference>
<dbReference type="OrthoDB" id="9792800at2"/>
<gene>
    <name evidence="2" type="ORF">SAMN05421789_11728</name>
</gene>
<sequence>MKLKSIKLKNFRSYKDELSIDIEDLTVFVGKNDIGKSTVLEALDIFFNDGKGTIKIDKDDVNKSALLEGDNDIFISVIFDDLPARIIIDSTNETTFQDEYLLNSDGFLEIIKKYPNGGSSKVFINAYHPLNSNCADLLIKKNTDYRKIIQQHNIECENQNLNATMRKSIWQFFSDDLQLQEITIDTSKEDAKNIWEKIQNYLPQYSLFQSDRKNSDNDSEVQDPLKEAVKEILADEDITAMFETISQKVSTRLAEVSNNTLEKLREMNPDIASSLNPIIPNSSSLKWADVFKSVSITGDDSIPINKRGSGVKRLILLNFFRAEAERRLRSGNQQSIIYAIEEPETSQHTDHQKILIKAFKELALSSKTQVLLTTHSSVVVKGLNFSDLRFVCLDGNDCKTVKTVEPNQLPYPSLNEINYIAFNDLTEEYHNELFGFIEGEGNLLDFTAGKPTMLYNRLKPNGTVNPEQHILTQYIRHQIHHPENFHNPRFTFEQLIESTDLMRNYINNN</sequence>